<evidence type="ECO:0000313" key="10">
    <source>
        <dbReference type="Proteomes" id="UP000239867"/>
    </source>
</evidence>
<dbReference type="RefSeq" id="WP_219842738.1">
    <property type="nucleotide sequence ID" value="NZ_CP021255.1"/>
</dbReference>
<keyword evidence="7" id="KW-0732">Signal</keyword>
<evidence type="ECO:0000259" key="8">
    <source>
        <dbReference type="PROSITE" id="PS51379"/>
    </source>
</evidence>
<dbReference type="PROSITE" id="PS51318">
    <property type="entry name" value="TAT"/>
    <property type="match status" value="1"/>
</dbReference>
<evidence type="ECO:0000256" key="3">
    <source>
        <dbReference type="ARBA" id="ARBA00022723"/>
    </source>
</evidence>
<evidence type="ECO:0000256" key="1">
    <source>
        <dbReference type="ARBA" id="ARBA00004196"/>
    </source>
</evidence>
<comment type="subcellular location">
    <subcellularLocation>
        <location evidence="1">Cell envelope</location>
    </subcellularLocation>
</comment>
<feature type="chain" id="PRO_5014830800" evidence="7">
    <location>
        <begin position="30"/>
        <end position="331"/>
    </location>
</feature>
<dbReference type="PANTHER" id="PTHR43545:SF1">
    <property type="entry name" value="HYDROGENASE-2 OPERON PROTEIN HYBA"/>
    <property type="match status" value="1"/>
</dbReference>
<evidence type="ECO:0000256" key="6">
    <source>
        <dbReference type="ARBA" id="ARBA00023014"/>
    </source>
</evidence>
<dbReference type="GO" id="GO:0046872">
    <property type="term" value="F:metal ion binding"/>
    <property type="evidence" value="ECO:0007669"/>
    <property type="project" value="UniProtKB-KW"/>
</dbReference>
<keyword evidence="10" id="KW-1185">Reference proteome</keyword>
<dbReference type="GO" id="GO:0051539">
    <property type="term" value="F:4 iron, 4 sulfur cluster binding"/>
    <property type="evidence" value="ECO:0007669"/>
    <property type="project" value="UniProtKB-KW"/>
</dbReference>
<accession>A0A2L1GN14</accession>
<keyword evidence="4" id="KW-0677">Repeat</keyword>
<dbReference type="AlphaFoldDB" id="A0A2L1GN14"/>
<name>A0A2L1GN14_9BACT</name>
<gene>
    <name evidence="9" type="ORF">CAY53_05650</name>
</gene>
<dbReference type="SUPFAM" id="SSF54862">
    <property type="entry name" value="4Fe-4S ferredoxins"/>
    <property type="match status" value="1"/>
</dbReference>
<dbReference type="GO" id="GO:0030313">
    <property type="term" value="C:cell envelope"/>
    <property type="evidence" value="ECO:0007669"/>
    <property type="project" value="UniProtKB-SubCell"/>
</dbReference>
<dbReference type="InterPro" id="IPR017896">
    <property type="entry name" value="4Fe4S_Fe-S-bd"/>
</dbReference>
<feature type="signal peptide" evidence="7">
    <location>
        <begin position="1"/>
        <end position="29"/>
    </location>
</feature>
<dbReference type="InterPro" id="IPR006311">
    <property type="entry name" value="TAT_signal"/>
</dbReference>
<keyword evidence="6" id="KW-0411">Iron-sulfur</keyword>
<reference evidence="9" key="2">
    <citation type="journal article" date="2018" name="MBio">
        <title>Insights into the evolution of host association through the isolation and characterization of a novel human periodontal pathobiont, Desulfobulbus oralis.</title>
        <authorList>
            <person name="Cross K.L."/>
            <person name="Chirania P."/>
            <person name="Xiong W."/>
            <person name="Beall C.J."/>
            <person name="Elkins J.G."/>
            <person name="Giannone R.J."/>
            <person name="Griffen A.L."/>
            <person name="Guss A.M."/>
            <person name="Hettich R.L."/>
            <person name="Joshi S.S."/>
            <person name="Mokrzan E.M."/>
            <person name="Martin R.K."/>
            <person name="Zhulin I.B."/>
            <person name="Leys E.J."/>
            <person name="Podar M."/>
        </authorList>
    </citation>
    <scope>NUCLEOTIDE SEQUENCE [LARGE SCALE GENOMIC DNA]</scope>
    <source>
        <strain evidence="9">ORNL</strain>
    </source>
</reference>
<dbReference type="InterPro" id="IPR051555">
    <property type="entry name" value="FDH_Electron_Transfer_Unit"/>
</dbReference>
<feature type="domain" description="4Fe-4S ferredoxin-type" evidence="8">
    <location>
        <begin position="106"/>
        <end position="137"/>
    </location>
</feature>
<dbReference type="Proteomes" id="UP000239867">
    <property type="component" value="Chromosome"/>
</dbReference>
<proteinExistence type="predicted"/>
<dbReference type="NCBIfam" id="NF008134">
    <property type="entry name" value="PRK10882.1"/>
    <property type="match status" value="1"/>
</dbReference>
<keyword evidence="2" id="KW-0004">4Fe-4S</keyword>
<evidence type="ECO:0000313" key="9">
    <source>
        <dbReference type="EMBL" id="AVD71026.1"/>
    </source>
</evidence>
<organism evidence="9 10">
    <name type="scientific">Desulfobulbus oralis</name>
    <dbReference type="NCBI Taxonomy" id="1986146"/>
    <lineage>
        <taxon>Bacteria</taxon>
        <taxon>Pseudomonadati</taxon>
        <taxon>Thermodesulfobacteriota</taxon>
        <taxon>Desulfobulbia</taxon>
        <taxon>Desulfobulbales</taxon>
        <taxon>Desulfobulbaceae</taxon>
        <taxon>Desulfobulbus</taxon>
    </lineage>
</organism>
<dbReference type="PANTHER" id="PTHR43545">
    <property type="entry name" value="FORMATE DEHYDROGENASE, NITRATE-INDUCIBLE, IRON-SULFUR SUBUNIT"/>
    <property type="match status" value="1"/>
</dbReference>
<evidence type="ECO:0000256" key="2">
    <source>
        <dbReference type="ARBA" id="ARBA00022485"/>
    </source>
</evidence>
<dbReference type="CDD" id="cd10561">
    <property type="entry name" value="HybA_like"/>
    <property type="match status" value="1"/>
</dbReference>
<evidence type="ECO:0000256" key="4">
    <source>
        <dbReference type="ARBA" id="ARBA00022737"/>
    </source>
</evidence>
<dbReference type="KEGG" id="deo:CAY53_05650"/>
<evidence type="ECO:0000256" key="5">
    <source>
        <dbReference type="ARBA" id="ARBA00023004"/>
    </source>
</evidence>
<dbReference type="PROSITE" id="PS00198">
    <property type="entry name" value="4FE4S_FER_1"/>
    <property type="match status" value="1"/>
</dbReference>
<dbReference type="InterPro" id="IPR017900">
    <property type="entry name" value="4Fe4S_Fe_S_CS"/>
</dbReference>
<dbReference type="Pfam" id="PF13247">
    <property type="entry name" value="Fer4_11"/>
    <property type="match status" value="1"/>
</dbReference>
<feature type="domain" description="4Fe-4S ferredoxin-type" evidence="8">
    <location>
        <begin position="139"/>
        <end position="168"/>
    </location>
</feature>
<dbReference type="EMBL" id="CP021255">
    <property type="protein sequence ID" value="AVD71026.1"/>
    <property type="molecule type" value="Genomic_DNA"/>
</dbReference>
<sequence>MKMKRRDLLKGMAGSLALAALGGPQIARASSGHELSPDAVGILYDSTLCVGCNACMAACKQANDMPVESSSPEQFQDDPVDLSSKTLNIIKKYENGTAARKDEVENGYAFIKRQCLHCVDPACVTACPVTALDKDKLTGIVTYDPGRCIGCRYCMIACPYNIPKFEWDKAYSKIIKCQLCKHLIDEGGISACCSACPTGASLFGKVQDLREEAARRLLMVPGETYAFPVGSIDSGKSHEAVAAEYVQHLYGSDELGGTQVMYLSAVPFEKLGLENFPQESFASRSRNLQTSIYKGMVLPAVGLAALAYFVKKHTDAEKQGEDSSKRGEQDA</sequence>
<reference evidence="9" key="1">
    <citation type="submission" date="2017-05" db="EMBL/GenBank/DDBJ databases">
        <authorList>
            <person name="Song R."/>
            <person name="Chenine A.L."/>
            <person name="Ruprecht R.M."/>
        </authorList>
    </citation>
    <scope>NUCLEOTIDE SEQUENCE</scope>
    <source>
        <strain evidence="9">ORNL</strain>
    </source>
</reference>
<evidence type="ECO:0000256" key="7">
    <source>
        <dbReference type="SAM" id="SignalP"/>
    </source>
</evidence>
<keyword evidence="5" id="KW-0408">Iron</keyword>
<keyword evidence="3" id="KW-0479">Metal-binding</keyword>
<feature type="domain" description="4Fe-4S ferredoxin-type" evidence="8">
    <location>
        <begin position="40"/>
        <end position="70"/>
    </location>
</feature>
<protein>
    <submittedName>
        <fullName evidence="9">Hydrogenase 2 protein HybA</fullName>
    </submittedName>
</protein>
<dbReference type="Gene3D" id="3.30.70.20">
    <property type="match status" value="2"/>
</dbReference>
<dbReference type="PROSITE" id="PS51379">
    <property type="entry name" value="4FE4S_FER_2"/>
    <property type="match status" value="3"/>
</dbReference>